<keyword evidence="2" id="KW-1185">Reference proteome</keyword>
<evidence type="ECO:0000313" key="2">
    <source>
        <dbReference type="Proteomes" id="UP000485058"/>
    </source>
</evidence>
<accession>A0A6A0AI78</accession>
<reference evidence="1 2" key="1">
    <citation type="submission" date="2020-02" db="EMBL/GenBank/DDBJ databases">
        <title>Draft genome sequence of Haematococcus lacustris strain NIES-144.</title>
        <authorList>
            <person name="Morimoto D."/>
            <person name="Nakagawa S."/>
            <person name="Yoshida T."/>
            <person name="Sawayama S."/>
        </authorList>
    </citation>
    <scope>NUCLEOTIDE SEQUENCE [LARGE SCALE GENOMIC DNA]</scope>
    <source>
        <strain evidence="1 2">NIES-144</strain>
    </source>
</reference>
<protein>
    <submittedName>
        <fullName evidence="1">Uncharacterized protein</fullName>
    </submittedName>
</protein>
<evidence type="ECO:0000313" key="1">
    <source>
        <dbReference type="EMBL" id="GFH31754.1"/>
    </source>
</evidence>
<gene>
    <name evidence="1" type="ORF">HaLaN_30859</name>
</gene>
<comment type="caution">
    <text evidence="1">The sequence shown here is derived from an EMBL/GenBank/DDBJ whole genome shotgun (WGS) entry which is preliminary data.</text>
</comment>
<feature type="non-terminal residue" evidence="1">
    <location>
        <position position="43"/>
    </location>
</feature>
<proteinExistence type="predicted"/>
<name>A0A6A0AI78_HAELA</name>
<feature type="non-terminal residue" evidence="1">
    <location>
        <position position="1"/>
    </location>
</feature>
<sequence length="43" mass="4961">MRLYGAQEKALECYFKKSAEEEAAIESQKRWGAFGKKWCSLST</sequence>
<dbReference type="Proteomes" id="UP000485058">
    <property type="component" value="Unassembled WGS sequence"/>
</dbReference>
<organism evidence="1 2">
    <name type="scientific">Haematococcus lacustris</name>
    <name type="common">Green alga</name>
    <name type="synonym">Haematococcus pluvialis</name>
    <dbReference type="NCBI Taxonomy" id="44745"/>
    <lineage>
        <taxon>Eukaryota</taxon>
        <taxon>Viridiplantae</taxon>
        <taxon>Chlorophyta</taxon>
        <taxon>core chlorophytes</taxon>
        <taxon>Chlorophyceae</taxon>
        <taxon>CS clade</taxon>
        <taxon>Chlamydomonadales</taxon>
        <taxon>Haematococcaceae</taxon>
        <taxon>Haematococcus</taxon>
    </lineage>
</organism>
<dbReference type="AlphaFoldDB" id="A0A6A0AI78"/>
<dbReference type="EMBL" id="BLLF01005908">
    <property type="protein sequence ID" value="GFH31754.1"/>
    <property type="molecule type" value="Genomic_DNA"/>
</dbReference>